<feature type="DNA-binding region" description="H-T-H motif" evidence="2">
    <location>
        <begin position="41"/>
        <end position="60"/>
    </location>
</feature>
<dbReference type="PANTHER" id="PTHR43479:SF11">
    <property type="entry name" value="ACREF_ENVCD OPERON REPRESSOR-RELATED"/>
    <property type="match status" value="1"/>
</dbReference>
<dbReference type="Gene3D" id="1.10.357.10">
    <property type="entry name" value="Tetracycline Repressor, domain 2"/>
    <property type="match status" value="1"/>
</dbReference>
<evidence type="ECO:0000313" key="4">
    <source>
        <dbReference type="EMBL" id="WAJ22928.1"/>
    </source>
</evidence>
<dbReference type="EMBL" id="CP113524">
    <property type="protein sequence ID" value="WAJ22928.1"/>
    <property type="molecule type" value="Genomic_DNA"/>
</dbReference>
<evidence type="ECO:0000259" key="3">
    <source>
        <dbReference type="PROSITE" id="PS50977"/>
    </source>
</evidence>
<dbReference type="InterPro" id="IPR036271">
    <property type="entry name" value="Tet_transcr_reg_TetR-rel_C_sf"/>
</dbReference>
<dbReference type="Pfam" id="PF00440">
    <property type="entry name" value="TetR_N"/>
    <property type="match status" value="1"/>
</dbReference>
<dbReference type="InterPro" id="IPR009057">
    <property type="entry name" value="Homeodomain-like_sf"/>
</dbReference>
<evidence type="ECO:0000256" key="1">
    <source>
        <dbReference type="ARBA" id="ARBA00023125"/>
    </source>
</evidence>
<dbReference type="RefSeq" id="WP_268114562.1">
    <property type="nucleotide sequence ID" value="NZ_CP113524.1"/>
</dbReference>
<dbReference type="PANTHER" id="PTHR43479">
    <property type="entry name" value="ACREF/ENVCD OPERON REPRESSOR-RELATED"/>
    <property type="match status" value="1"/>
</dbReference>
<organism evidence="4 5">
    <name type="scientific">Lacrimispora xylanolytica</name>
    <dbReference type="NCBI Taxonomy" id="29375"/>
    <lineage>
        <taxon>Bacteria</taxon>
        <taxon>Bacillati</taxon>
        <taxon>Bacillota</taxon>
        <taxon>Clostridia</taxon>
        <taxon>Lachnospirales</taxon>
        <taxon>Lachnospiraceae</taxon>
        <taxon>Lacrimispora</taxon>
    </lineage>
</organism>
<keyword evidence="1 2" id="KW-0238">DNA-binding</keyword>
<gene>
    <name evidence="4" type="ORF">OW255_15340</name>
</gene>
<evidence type="ECO:0000256" key="2">
    <source>
        <dbReference type="PROSITE-ProRule" id="PRU00335"/>
    </source>
</evidence>
<protein>
    <submittedName>
        <fullName evidence="4">TetR/AcrR family transcriptional regulator</fullName>
    </submittedName>
</protein>
<dbReference type="PROSITE" id="PS50977">
    <property type="entry name" value="HTH_TETR_2"/>
    <property type="match status" value="1"/>
</dbReference>
<keyword evidence="5" id="KW-1185">Reference proteome</keyword>
<name>A0ABY7A9G5_9FIRM</name>
<dbReference type="Proteomes" id="UP001163115">
    <property type="component" value="Chromosome"/>
</dbReference>
<reference evidence="4" key="1">
    <citation type="submission" date="2022-11" db="EMBL/GenBank/DDBJ databases">
        <title>Lacrimispora xylanolytica sy1, complete genome.</title>
        <authorList>
            <person name="Choi S."/>
        </authorList>
    </citation>
    <scope>NUCLEOTIDE SEQUENCE</scope>
    <source>
        <strain evidence="4">Sy1</strain>
    </source>
</reference>
<evidence type="ECO:0000313" key="5">
    <source>
        <dbReference type="Proteomes" id="UP001163115"/>
    </source>
</evidence>
<feature type="domain" description="HTH tetR-type" evidence="3">
    <location>
        <begin position="18"/>
        <end position="78"/>
    </location>
</feature>
<dbReference type="SUPFAM" id="SSF46689">
    <property type="entry name" value="Homeodomain-like"/>
    <property type="match status" value="1"/>
</dbReference>
<dbReference type="PRINTS" id="PR00455">
    <property type="entry name" value="HTHTETR"/>
</dbReference>
<dbReference type="InterPro" id="IPR050624">
    <property type="entry name" value="HTH-type_Tx_Regulator"/>
</dbReference>
<proteinExistence type="predicted"/>
<dbReference type="SUPFAM" id="SSF48498">
    <property type="entry name" value="Tetracyclin repressor-like, C-terminal domain"/>
    <property type="match status" value="1"/>
</dbReference>
<accession>A0ABY7A9G5</accession>
<dbReference type="InterPro" id="IPR001647">
    <property type="entry name" value="HTH_TetR"/>
</dbReference>
<sequence>MKAKNDTTNLTSRDLQAMERREQLLNSAKELFALQGYHATTTRQITKNIGMADGLIYHYFPEGKKQILDLILNEFLEERYLLVESEIAALKETMPIKELLISLGNIFFTYIAKDKNVLMILLKEKSVFSEEYTKSFNQHVNLLMEQTMKLIQVYVDRKEIRSFDPFMMVNQFWSAIYSYIVQDVFFDNHNMYHSNRDSYLKQIVDYTLLTWKI</sequence>